<keyword evidence="3" id="KW-0472">Membrane</keyword>
<accession>A0A2R5GIH5</accession>
<keyword evidence="3" id="KW-0812">Transmembrane</keyword>
<keyword evidence="3" id="KW-1133">Transmembrane helix</keyword>
<gene>
    <name evidence="4" type="ORF">FCC1311_069122</name>
</gene>
<organism evidence="4 5">
    <name type="scientific">Hondaea fermentalgiana</name>
    <dbReference type="NCBI Taxonomy" id="2315210"/>
    <lineage>
        <taxon>Eukaryota</taxon>
        <taxon>Sar</taxon>
        <taxon>Stramenopiles</taxon>
        <taxon>Bigyra</taxon>
        <taxon>Labyrinthulomycetes</taxon>
        <taxon>Thraustochytrida</taxon>
        <taxon>Thraustochytriidae</taxon>
        <taxon>Hondaea</taxon>
    </lineage>
</organism>
<sequence length="248" mass="27658">MGASDRRGTANSRGGGGGGGGVGMVWFVALLFITGSFCLSLVQMSKGLHDQLISVKQQLYETRQQLVEIGVEKETLLENRREESKKVGILKSKSSLISEELLGQQQQLKALQYEVLASKQDLTAITHNCTESSRLMEKQFNVTMRYLMDRVINNRECHSLLQRDVKEHVKLERSVELLQNKVYNLTQQLTLAKSSLFKASKSLKQSKADVETLKDRLVLSNDALRKTQQALTNAQAQQHEGGEPPAEG</sequence>
<dbReference type="InParanoid" id="A0A2R5GIH5"/>
<evidence type="ECO:0000256" key="1">
    <source>
        <dbReference type="SAM" id="Coils"/>
    </source>
</evidence>
<evidence type="ECO:0000256" key="3">
    <source>
        <dbReference type="SAM" id="Phobius"/>
    </source>
</evidence>
<feature type="coiled-coil region" evidence="1">
    <location>
        <begin position="161"/>
        <end position="188"/>
    </location>
</feature>
<evidence type="ECO:0000313" key="5">
    <source>
        <dbReference type="Proteomes" id="UP000241890"/>
    </source>
</evidence>
<dbReference type="EMBL" id="BEYU01000082">
    <property type="protein sequence ID" value="GBG30692.1"/>
    <property type="molecule type" value="Genomic_DNA"/>
</dbReference>
<feature type="region of interest" description="Disordered" evidence="2">
    <location>
        <begin position="229"/>
        <end position="248"/>
    </location>
</feature>
<feature type="compositionally biased region" description="Low complexity" evidence="2">
    <location>
        <begin position="229"/>
        <end position="238"/>
    </location>
</feature>
<feature type="transmembrane region" description="Helical" evidence="3">
    <location>
        <begin position="20"/>
        <end position="42"/>
    </location>
</feature>
<dbReference type="AlphaFoldDB" id="A0A2R5GIH5"/>
<evidence type="ECO:0000313" key="4">
    <source>
        <dbReference type="EMBL" id="GBG30692.1"/>
    </source>
</evidence>
<name>A0A2R5GIH5_9STRA</name>
<dbReference type="Proteomes" id="UP000241890">
    <property type="component" value="Unassembled WGS sequence"/>
</dbReference>
<keyword evidence="5" id="KW-1185">Reference proteome</keyword>
<protein>
    <submittedName>
        <fullName evidence="4">Uncharacterized protein</fullName>
    </submittedName>
</protein>
<comment type="caution">
    <text evidence="4">The sequence shown here is derived from an EMBL/GenBank/DDBJ whole genome shotgun (WGS) entry which is preliminary data.</text>
</comment>
<evidence type="ECO:0000256" key="2">
    <source>
        <dbReference type="SAM" id="MobiDB-lite"/>
    </source>
</evidence>
<proteinExistence type="predicted"/>
<reference evidence="4 5" key="1">
    <citation type="submission" date="2017-12" db="EMBL/GenBank/DDBJ databases">
        <title>Sequencing, de novo assembly and annotation of complete genome of a new Thraustochytrid species, strain FCC1311.</title>
        <authorList>
            <person name="Sedici K."/>
            <person name="Godart F."/>
            <person name="Aiese Cigliano R."/>
            <person name="Sanseverino W."/>
            <person name="Barakat M."/>
            <person name="Ortet P."/>
            <person name="Marechal E."/>
            <person name="Cagnac O."/>
            <person name="Amato A."/>
        </authorList>
    </citation>
    <scope>NUCLEOTIDE SEQUENCE [LARGE SCALE GENOMIC DNA]</scope>
</reference>
<keyword evidence="1" id="KW-0175">Coiled coil</keyword>